<dbReference type="PROSITE" id="PS51733">
    <property type="entry name" value="BPL_LPL_CATALYTIC"/>
    <property type="match status" value="1"/>
</dbReference>
<evidence type="ECO:0000259" key="2">
    <source>
        <dbReference type="PROSITE" id="PS51733"/>
    </source>
</evidence>
<dbReference type="InterPro" id="IPR045864">
    <property type="entry name" value="aa-tRNA-synth_II/BPL/LPL"/>
</dbReference>
<name>A0A094PPA0_9ZZZZ</name>
<organism evidence="3">
    <name type="scientific">freshwater metagenome</name>
    <dbReference type="NCBI Taxonomy" id="449393"/>
    <lineage>
        <taxon>unclassified sequences</taxon>
        <taxon>metagenomes</taxon>
        <taxon>ecological metagenomes</taxon>
    </lineage>
</organism>
<dbReference type="AlphaFoldDB" id="A0A094PPA0"/>
<dbReference type="PANTHER" id="PTHR12835:SF5">
    <property type="entry name" value="BIOTIN--PROTEIN LIGASE"/>
    <property type="match status" value="1"/>
</dbReference>
<proteinExistence type="predicted"/>
<dbReference type="Gene3D" id="3.30.930.10">
    <property type="entry name" value="Bira Bifunctional Protein, Domain 2"/>
    <property type="match status" value="1"/>
</dbReference>
<feature type="non-terminal residue" evidence="3">
    <location>
        <position position="126"/>
    </location>
</feature>
<dbReference type="PANTHER" id="PTHR12835">
    <property type="entry name" value="BIOTIN PROTEIN LIGASE"/>
    <property type="match status" value="1"/>
</dbReference>
<comment type="caution">
    <text evidence="3">The sequence shown here is derived from an EMBL/GenBank/DDBJ whole genome shotgun (WGS) entry which is preliminary data.</text>
</comment>
<dbReference type="Pfam" id="PF03099">
    <property type="entry name" value="BPL_LplA_LipB"/>
    <property type="match status" value="1"/>
</dbReference>
<keyword evidence="1" id="KW-0436">Ligase</keyword>
<dbReference type="GO" id="GO:0004077">
    <property type="term" value="F:biotin--[biotin carboxyl-carrier protein] ligase activity"/>
    <property type="evidence" value="ECO:0007669"/>
    <property type="project" value="InterPro"/>
</dbReference>
<dbReference type="EMBL" id="JNSK01000163">
    <property type="protein sequence ID" value="KGA13565.1"/>
    <property type="molecule type" value="Genomic_DNA"/>
</dbReference>
<protein>
    <recommendedName>
        <fullName evidence="2">BPL/LPL catalytic domain-containing protein</fullName>
    </recommendedName>
</protein>
<accession>A0A094PPA0</accession>
<sequence length="126" mass="13636">MPRAPLDQSQIAAPLSHYWRVSVVDLTTSTQADLAEKINAGDAQSGDVIVANFQSAGRGRLDRTFTAPASTALLFSLYLIPQRSRTEWGFLPLLAGISVAETLNTLNAGITIKWPNDLLINEKKVG</sequence>
<dbReference type="InterPro" id="IPR004143">
    <property type="entry name" value="BPL_LPL_catalytic"/>
</dbReference>
<dbReference type="InterPro" id="IPR004408">
    <property type="entry name" value="Biotin_CoA_COase_ligase"/>
</dbReference>
<evidence type="ECO:0000313" key="3">
    <source>
        <dbReference type="EMBL" id="KGA13565.1"/>
    </source>
</evidence>
<feature type="domain" description="BPL/LPL catalytic" evidence="2">
    <location>
        <begin position="10"/>
        <end position="126"/>
    </location>
</feature>
<dbReference type="SUPFAM" id="SSF55681">
    <property type="entry name" value="Class II aaRS and biotin synthetases"/>
    <property type="match status" value="1"/>
</dbReference>
<evidence type="ECO:0000256" key="1">
    <source>
        <dbReference type="ARBA" id="ARBA00022598"/>
    </source>
</evidence>
<gene>
    <name evidence="3" type="ORF">GM50_21975</name>
</gene>
<reference evidence="3" key="1">
    <citation type="submission" date="2014-05" db="EMBL/GenBank/DDBJ databases">
        <title>Key roles for freshwater Actinobacteria revealed by deep metagenomic sequencing.</title>
        <authorList>
            <person name="Ghai R."/>
            <person name="Mizuno C.M."/>
            <person name="Picazo A."/>
            <person name="Camacho A."/>
            <person name="Rodriguez-Valera F."/>
        </authorList>
    </citation>
    <scope>NUCLEOTIDE SEQUENCE</scope>
</reference>
<dbReference type="NCBIfam" id="TIGR00121">
    <property type="entry name" value="birA_ligase"/>
    <property type="match status" value="1"/>
</dbReference>
<dbReference type="GO" id="GO:0005737">
    <property type="term" value="C:cytoplasm"/>
    <property type="evidence" value="ECO:0007669"/>
    <property type="project" value="TreeGrafter"/>
</dbReference>